<feature type="transmembrane region" description="Helical" evidence="9">
    <location>
        <begin position="174"/>
        <end position="193"/>
    </location>
</feature>
<comment type="similarity">
    <text evidence="9">Belongs to the UbiA prenyltransferase family. Protoheme IX farnesyltransferase subfamily.</text>
</comment>
<dbReference type="InterPro" id="IPR044878">
    <property type="entry name" value="UbiA_sf"/>
</dbReference>
<evidence type="ECO:0000256" key="5">
    <source>
        <dbReference type="ARBA" id="ARBA00022989"/>
    </source>
</evidence>
<accession>A0A2W7I4E1</accession>
<keyword evidence="7 9" id="KW-0472">Membrane</keyword>
<comment type="miscellaneous">
    <text evidence="9">Carbon 2 of the heme B porphyrin ring is defined according to the Fischer nomenclature.</text>
</comment>
<name>A0A2W7I4E1_9FLAO</name>
<feature type="transmembrane region" description="Helical" evidence="9">
    <location>
        <begin position="273"/>
        <end position="292"/>
    </location>
</feature>
<dbReference type="Gene3D" id="1.10.357.140">
    <property type="entry name" value="UbiA prenyltransferase"/>
    <property type="match status" value="1"/>
</dbReference>
<feature type="transmembrane region" description="Helical" evidence="9">
    <location>
        <begin position="214"/>
        <end position="234"/>
    </location>
</feature>
<evidence type="ECO:0000256" key="9">
    <source>
        <dbReference type="HAMAP-Rule" id="MF_00154"/>
    </source>
</evidence>
<comment type="caution">
    <text evidence="10">The sequence shown here is derived from an EMBL/GenBank/DDBJ whole genome shotgun (WGS) entry which is preliminary data.</text>
</comment>
<protein>
    <recommendedName>
        <fullName evidence="9">Protoheme IX farnesyltransferase</fullName>
        <ecNumber evidence="9">2.5.1.141</ecNumber>
    </recommendedName>
    <alternativeName>
        <fullName evidence="9">Heme B farnesyltransferase</fullName>
    </alternativeName>
    <alternativeName>
        <fullName evidence="9">Heme O synthase</fullName>
    </alternativeName>
</protein>
<dbReference type="InterPro" id="IPR000537">
    <property type="entry name" value="UbiA_prenyltransferase"/>
</dbReference>
<comment type="catalytic activity">
    <reaction evidence="8 9">
        <text>heme b + (2E,6E)-farnesyl diphosphate + H2O = Fe(II)-heme o + diphosphate</text>
        <dbReference type="Rhea" id="RHEA:28070"/>
        <dbReference type="ChEBI" id="CHEBI:15377"/>
        <dbReference type="ChEBI" id="CHEBI:33019"/>
        <dbReference type="ChEBI" id="CHEBI:60344"/>
        <dbReference type="ChEBI" id="CHEBI:60530"/>
        <dbReference type="ChEBI" id="CHEBI:175763"/>
        <dbReference type="EC" id="2.5.1.141"/>
    </reaction>
</comment>
<proteinExistence type="inferred from homology"/>
<keyword evidence="11" id="KW-1185">Reference proteome</keyword>
<dbReference type="RefSeq" id="WP_111540697.1">
    <property type="nucleotide sequence ID" value="NZ_QKYV01000003.1"/>
</dbReference>
<dbReference type="InterPro" id="IPR030470">
    <property type="entry name" value="UbiA_prenylTrfase_CS"/>
</dbReference>
<dbReference type="HAMAP" id="MF_00154">
    <property type="entry name" value="CyoE_CtaB"/>
    <property type="match status" value="1"/>
</dbReference>
<feature type="transmembrane region" description="Helical" evidence="9">
    <location>
        <begin position="50"/>
        <end position="70"/>
    </location>
</feature>
<dbReference type="GO" id="GO:0005886">
    <property type="term" value="C:plasma membrane"/>
    <property type="evidence" value="ECO:0007669"/>
    <property type="project" value="UniProtKB-SubCell"/>
</dbReference>
<feature type="transmembrane region" description="Helical" evidence="9">
    <location>
        <begin position="240"/>
        <end position="261"/>
    </location>
</feature>
<keyword evidence="3 9" id="KW-0808">Transferase</keyword>
<dbReference type="Proteomes" id="UP000249542">
    <property type="component" value="Unassembled WGS sequence"/>
</dbReference>
<feature type="transmembrane region" description="Helical" evidence="9">
    <location>
        <begin position="25"/>
        <end position="44"/>
    </location>
</feature>
<dbReference type="Pfam" id="PF01040">
    <property type="entry name" value="UbiA"/>
    <property type="match status" value="1"/>
</dbReference>
<feature type="transmembrane region" description="Helical" evidence="9">
    <location>
        <begin position="96"/>
        <end position="114"/>
    </location>
</feature>
<feature type="transmembrane region" description="Helical" evidence="9">
    <location>
        <begin position="143"/>
        <end position="162"/>
    </location>
</feature>
<feature type="transmembrane region" description="Helical" evidence="9">
    <location>
        <begin position="120"/>
        <end position="136"/>
    </location>
</feature>
<comment type="subcellular location">
    <subcellularLocation>
        <location evidence="9">Cell membrane</location>
        <topology evidence="9">Multi-pass membrane protein</topology>
    </subcellularLocation>
    <subcellularLocation>
        <location evidence="1">Membrane</location>
        <topology evidence="1">Multi-pass membrane protein</topology>
    </subcellularLocation>
</comment>
<gene>
    <name evidence="9" type="primary">ctaB</name>
    <name evidence="10" type="ORF">LX95_01378</name>
</gene>
<evidence type="ECO:0000256" key="7">
    <source>
        <dbReference type="ARBA" id="ARBA00023136"/>
    </source>
</evidence>
<comment type="function">
    <text evidence="9">Converts heme B (protoheme IX) to heme O by substitution of the vinyl group on carbon 2 of heme B porphyrin ring with a hydroxyethyl farnesyl side group.</text>
</comment>
<dbReference type="PANTHER" id="PTHR43448:SF2">
    <property type="entry name" value="PROTOHEME IX FARNESYLTRANSFERASE, MITOCHONDRIAL"/>
    <property type="match status" value="1"/>
</dbReference>
<organism evidence="10 11">
    <name type="scientific">Mesonia algae</name>
    <dbReference type="NCBI Taxonomy" id="213248"/>
    <lineage>
        <taxon>Bacteria</taxon>
        <taxon>Pseudomonadati</taxon>
        <taxon>Bacteroidota</taxon>
        <taxon>Flavobacteriia</taxon>
        <taxon>Flavobacteriales</taxon>
        <taxon>Flavobacteriaceae</taxon>
        <taxon>Mesonia</taxon>
    </lineage>
</organism>
<dbReference type="EC" id="2.5.1.141" evidence="9"/>
<evidence type="ECO:0000313" key="11">
    <source>
        <dbReference type="Proteomes" id="UP000249542"/>
    </source>
</evidence>
<dbReference type="NCBIfam" id="TIGR01473">
    <property type="entry name" value="cyoE_ctaB"/>
    <property type="match status" value="1"/>
</dbReference>
<dbReference type="GO" id="GO:0048034">
    <property type="term" value="P:heme O biosynthetic process"/>
    <property type="evidence" value="ECO:0007669"/>
    <property type="project" value="UniProtKB-UniRule"/>
</dbReference>
<dbReference type="PANTHER" id="PTHR43448">
    <property type="entry name" value="PROTOHEME IX FARNESYLTRANSFERASE, MITOCHONDRIAL"/>
    <property type="match status" value="1"/>
</dbReference>
<dbReference type="GO" id="GO:0006784">
    <property type="term" value="P:heme A biosynthetic process"/>
    <property type="evidence" value="ECO:0007669"/>
    <property type="project" value="TreeGrafter"/>
</dbReference>
<evidence type="ECO:0000256" key="2">
    <source>
        <dbReference type="ARBA" id="ARBA00022475"/>
    </source>
</evidence>
<evidence type="ECO:0000313" key="10">
    <source>
        <dbReference type="EMBL" id="PZW41696.1"/>
    </source>
</evidence>
<dbReference type="CDD" id="cd13957">
    <property type="entry name" value="PT_UbiA_Cox10"/>
    <property type="match status" value="1"/>
</dbReference>
<dbReference type="InterPro" id="IPR006369">
    <property type="entry name" value="Protohaem_IX_farnesylTrfase"/>
</dbReference>
<keyword evidence="2 9" id="KW-1003">Cell membrane</keyword>
<dbReference type="EMBL" id="QKYV01000003">
    <property type="protein sequence ID" value="PZW41696.1"/>
    <property type="molecule type" value="Genomic_DNA"/>
</dbReference>
<reference evidence="10 11" key="1">
    <citation type="submission" date="2018-06" db="EMBL/GenBank/DDBJ databases">
        <title>Genomic Encyclopedia of Archaeal and Bacterial Type Strains, Phase II (KMG-II): from individual species to whole genera.</title>
        <authorList>
            <person name="Goeker M."/>
        </authorList>
    </citation>
    <scope>NUCLEOTIDE SEQUENCE [LARGE SCALE GENOMIC DNA]</scope>
    <source>
        <strain evidence="10 11">DSM 15361</strain>
    </source>
</reference>
<dbReference type="GO" id="GO:0008495">
    <property type="term" value="F:protoheme IX farnesyltransferase activity"/>
    <property type="evidence" value="ECO:0007669"/>
    <property type="project" value="UniProtKB-UniRule"/>
</dbReference>
<keyword evidence="4 9" id="KW-0812">Transmembrane</keyword>
<sequence length="300" mass="33842">MSKAITNNQSVDLISDFKEITKMRLAVSVVFSSVAGYFLGAEVIDFVELLLLAVGGYMMVGASNAFNQVIEKDLDVLMDRTKNRPIPSGRMSVKKALFIAFTFTILGLLVLYIINPVTAMFGAISIFLYVSIYTPLKTKTPLSVFVGAFPGAIPFMLGWVAATNDFSIESGTLFMIQFFWQFPHFWALGWWLYNDYKRGGFFMLPTGKRDRGTAIQIILYTIWTIAVSLIPVFGVTGRLYLTPVSGILILILGLGMLYYAYKLYKNRDEISAKKLMFASVSYITLLQIIYVLDKYIRIWI</sequence>
<evidence type="ECO:0000256" key="1">
    <source>
        <dbReference type="ARBA" id="ARBA00004141"/>
    </source>
</evidence>
<dbReference type="UniPathway" id="UPA00834">
    <property type="reaction ID" value="UER00712"/>
</dbReference>
<comment type="pathway">
    <text evidence="9">Porphyrin-containing compound metabolism; heme O biosynthesis; heme O from protoheme: step 1/1.</text>
</comment>
<keyword evidence="6 9" id="KW-0350">Heme biosynthesis</keyword>
<evidence type="ECO:0000256" key="6">
    <source>
        <dbReference type="ARBA" id="ARBA00023133"/>
    </source>
</evidence>
<evidence type="ECO:0000256" key="4">
    <source>
        <dbReference type="ARBA" id="ARBA00022692"/>
    </source>
</evidence>
<dbReference type="PROSITE" id="PS00943">
    <property type="entry name" value="UBIA"/>
    <property type="match status" value="1"/>
</dbReference>
<evidence type="ECO:0000256" key="8">
    <source>
        <dbReference type="ARBA" id="ARBA00047690"/>
    </source>
</evidence>
<evidence type="ECO:0000256" key="3">
    <source>
        <dbReference type="ARBA" id="ARBA00022679"/>
    </source>
</evidence>
<keyword evidence="5 9" id="KW-1133">Transmembrane helix</keyword>
<dbReference type="AlphaFoldDB" id="A0A2W7I4E1"/>